<sequence>MTFTKAKKLENTAKITTPYKEEKEEECGPTLPYASIPHRLLKGIINNAKPDCSHGLKPKSKLTPHMPLPCLALQYHMHMVHGPLSLIT</sequence>
<name>A0AAN9M0A9_PHACN</name>
<reference evidence="1 2" key="1">
    <citation type="submission" date="2024-01" db="EMBL/GenBank/DDBJ databases">
        <title>The genomes of 5 underutilized Papilionoideae crops provide insights into root nodulation and disease resistanc.</title>
        <authorList>
            <person name="Jiang F."/>
        </authorList>
    </citation>
    <scope>NUCLEOTIDE SEQUENCE [LARGE SCALE GENOMIC DNA]</scope>
    <source>
        <strain evidence="1">JINMINGXINNONG_FW02</strain>
        <tissue evidence="1">Leaves</tissue>
    </source>
</reference>
<protein>
    <submittedName>
        <fullName evidence="1">Uncharacterized protein</fullName>
    </submittedName>
</protein>
<accession>A0AAN9M0A9</accession>
<organism evidence="1 2">
    <name type="scientific">Phaseolus coccineus</name>
    <name type="common">Scarlet runner bean</name>
    <name type="synonym">Phaseolus multiflorus</name>
    <dbReference type="NCBI Taxonomy" id="3886"/>
    <lineage>
        <taxon>Eukaryota</taxon>
        <taxon>Viridiplantae</taxon>
        <taxon>Streptophyta</taxon>
        <taxon>Embryophyta</taxon>
        <taxon>Tracheophyta</taxon>
        <taxon>Spermatophyta</taxon>
        <taxon>Magnoliopsida</taxon>
        <taxon>eudicotyledons</taxon>
        <taxon>Gunneridae</taxon>
        <taxon>Pentapetalae</taxon>
        <taxon>rosids</taxon>
        <taxon>fabids</taxon>
        <taxon>Fabales</taxon>
        <taxon>Fabaceae</taxon>
        <taxon>Papilionoideae</taxon>
        <taxon>50 kb inversion clade</taxon>
        <taxon>NPAAA clade</taxon>
        <taxon>indigoferoid/millettioid clade</taxon>
        <taxon>Phaseoleae</taxon>
        <taxon>Phaseolus</taxon>
    </lineage>
</organism>
<keyword evidence="2" id="KW-1185">Reference proteome</keyword>
<comment type="caution">
    <text evidence="1">The sequence shown here is derived from an EMBL/GenBank/DDBJ whole genome shotgun (WGS) entry which is preliminary data.</text>
</comment>
<proteinExistence type="predicted"/>
<dbReference type="Proteomes" id="UP001374584">
    <property type="component" value="Unassembled WGS sequence"/>
</dbReference>
<dbReference type="EMBL" id="JAYMYR010000009">
    <property type="protein sequence ID" value="KAK7342923.1"/>
    <property type="molecule type" value="Genomic_DNA"/>
</dbReference>
<evidence type="ECO:0000313" key="2">
    <source>
        <dbReference type="Proteomes" id="UP001374584"/>
    </source>
</evidence>
<evidence type="ECO:0000313" key="1">
    <source>
        <dbReference type="EMBL" id="KAK7342923.1"/>
    </source>
</evidence>
<gene>
    <name evidence="1" type="ORF">VNO80_25881</name>
</gene>
<dbReference type="AlphaFoldDB" id="A0AAN9M0A9"/>